<reference evidence="1" key="2">
    <citation type="submission" date="2023-06" db="EMBL/GenBank/DDBJ databases">
        <authorList>
            <person name="Ma L."/>
            <person name="Liu K.-W."/>
            <person name="Li Z."/>
            <person name="Hsiao Y.-Y."/>
            <person name="Qi Y."/>
            <person name="Fu T."/>
            <person name="Tang G."/>
            <person name="Zhang D."/>
            <person name="Sun W.-H."/>
            <person name="Liu D.-K."/>
            <person name="Li Y."/>
            <person name="Chen G.-Z."/>
            <person name="Liu X.-D."/>
            <person name="Liao X.-Y."/>
            <person name="Jiang Y.-T."/>
            <person name="Yu X."/>
            <person name="Hao Y."/>
            <person name="Huang J."/>
            <person name="Zhao X.-W."/>
            <person name="Ke S."/>
            <person name="Chen Y.-Y."/>
            <person name="Wu W.-L."/>
            <person name="Hsu J.-L."/>
            <person name="Lin Y.-F."/>
            <person name="Huang M.-D."/>
            <person name="Li C.-Y."/>
            <person name="Huang L."/>
            <person name="Wang Z.-W."/>
            <person name="Zhao X."/>
            <person name="Zhong W.-Y."/>
            <person name="Peng D.-H."/>
            <person name="Ahmad S."/>
            <person name="Lan S."/>
            <person name="Zhang J.-S."/>
            <person name="Tsai W.-C."/>
            <person name="Van De Peer Y."/>
            <person name="Liu Z.-J."/>
        </authorList>
    </citation>
    <scope>NUCLEOTIDE SEQUENCE</scope>
    <source>
        <strain evidence="1">SCP</strain>
        <tissue evidence="1">Leaves</tissue>
    </source>
</reference>
<sequence>MTEEVCYISFDSSSRRYSGHSVALKGKRICSRLEEVHANPSRESEPQCENVSDSDIRNDAFCLIVLAWGDSVGDLIADVAFAKEVQPAMAIEGK</sequence>
<comment type="caution">
    <text evidence="1">The sequence shown here is derived from an EMBL/GenBank/DDBJ whole genome shotgun (WGS) entry which is preliminary data.</text>
</comment>
<dbReference type="EMBL" id="JAUJYN010000068">
    <property type="protein sequence ID" value="KAK1256974.1"/>
    <property type="molecule type" value="Genomic_DNA"/>
</dbReference>
<dbReference type="AlphaFoldDB" id="A0AAV9A0I5"/>
<evidence type="ECO:0000313" key="2">
    <source>
        <dbReference type="Proteomes" id="UP001179952"/>
    </source>
</evidence>
<protein>
    <submittedName>
        <fullName evidence="1">Cation/calcium exchanger 5</fullName>
    </submittedName>
</protein>
<accession>A0AAV9A0I5</accession>
<keyword evidence="2" id="KW-1185">Reference proteome</keyword>
<proteinExistence type="predicted"/>
<reference evidence="1" key="1">
    <citation type="journal article" date="2023" name="Nat. Commun.">
        <title>Diploid and tetraploid genomes of Acorus and the evolution of monocots.</title>
        <authorList>
            <person name="Ma L."/>
            <person name="Liu K.W."/>
            <person name="Li Z."/>
            <person name="Hsiao Y.Y."/>
            <person name="Qi Y."/>
            <person name="Fu T."/>
            <person name="Tang G.D."/>
            <person name="Zhang D."/>
            <person name="Sun W.H."/>
            <person name="Liu D.K."/>
            <person name="Li Y."/>
            <person name="Chen G.Z."/>
            <person name="Liu X.D."/>
            <person name="Liao X.Y."/>
            <person name="Jiang Y.T."/>
            <person name="Yu X."/>
            <person name="Hao Y."/>
            <person name="Huang J."/>
            <person name="Zhao X.W."/>
            <person name="Ke S."/>
            <person name="Chen Y.Y."/>
            <person name="Wu W.L."/>
            <person name="Hsu J.L."/>
            <person name="Lin Y.F."/>
            <person name="Huang M.D."/>
            <person name="Li C.Y."/>
            <person name="Huang L."/>
            <person name="Wang Z.W."/>
            <person name="Zhao X."/>
            <person name="Zhong W.Y."/>
            <person name="Peng D.H."/>
            <person name="Ahmad S."/>
            <person name="Lan S."/>
            <person name="Zhang J.S."/>
            <person name="Tsai W.C."/>
            <person name="Van de Peer Y."/>
            <person name="Liu Z.J."/>
        </authorList>
    </citation>
    <scope>NUCLEOTIDE SEQUENCE</scope>
    <source>
        <strain evidence="1">SCP</strain>
    </source>
</reference>
<name>A0AAV9A0I5_ACOGR</name>
<gene>
    <name evidence="1" type="ORF">QJS04_geneDACA023297</name>
</gene>
<dbReference type="Proteomes" id="UP001179952">
    <property type="component" value="Unassembled WGS sequence"/>
</dbReference>
<evidence type="ECO:0000313" key="1">
    <source>
        <dbReference type="EMBL" id="KAK1256974.1"/>
    </source>
</evidence>
<organism evidence="1 2">
    <name type="scientific">Acorus gramineus</name>
    <name type="common">Dwarf sweet flag</name>
    <dbReference type="NCBI Taxonomy" id="55184"/>
    <lineage>
        <taxon>Eukaryota</taxon>
        <taxon>Viridiplantae</taxon>
        <taxon>Streptophyta</taxon>
        <taxon>Embryophyta</taxon>
        <taxon>Tracheophyta</taxon>
        <taxon>Spermatophyta</taxon>
        <taxon>Magnoliopsida</taxon>
        <taxon>Liliopsida</taxon>
        <taxon>Acoraceae</taxon>
        <taxon>Acorus</taxon>
    </lineage>
</organism>